<dbReference type="SMART" id="SM00304">
    <property type="entry name" value="HAMP"/>
    <property type="match status" value="2"/>
</dbReference>
<proteinExistence type="predicted"/>
<dbReference type="Pfam" id="PF00512">
    <property type="entry name" value="HisKA"/>
    <property type="match status" value="1"/>
</dbReference>
<dbReference type="Gene3D" id="1.10.287.130">
    <property type="match status" value="1"/>
</dbReference>
<dbReference type="InterPro" id="IPR050351">
    <property type="entry name" value="BphY/WalK/GraS-like"/>
</dbReference>
<dbReference type="Gene3D" id="6.10.340.10">
    <property type="match status" value="1"/>
</dbReference>
<dbReference type="Gene3D" id="3.30.565.10">
    <property type="entry name" value="Histidine kinase-like ATPase, C-terminal domain"/>
    <property type="match status" value="1"/>
</dbReference>
<name>A0ABT7QLH8_9GAMM</name>
<dbReference type="CDD" id="cd06225">
    <property type="entry name" value="HAMP"/>
    <property type="match status" value="1"/>
</dbReference>
<dbReference type="InterPro" id="IPR035965">
    <property type="entry name" value="PAS-like_dom_sf"/>
</dbReference>
<dbReference type="SUPFAM" id="SSF158472">
    <property type="entry name" value="HAMP domain-like"/>
    <property type="match status" value="1"/>
</dbReference>
<comment type="subcellular location">
    <subcellularLocation>
        <location evidence="2">Membrane</location>
        <topology evidence="2">Multi-pass membrane protein</topology>
    </subcellularLocation>
</comment>
<dbReference type="PROSITE" id="PS50885">
    <property type="entry name" value="HAMP"/>
    <property type="match status" value="1"/>
</dbReference>
<evidence type="ECO:0000313" key="18">
    <source>
        <dbReference type="Proteomes" id="UP001168167"/>
    </source>
</evidence>
<keyword evidence="12 13" id="KW-0472">Membrane</keyword>
<organism evidence="17 18">
    <name type="scientific">Candidatus Doriopsillibacter californiensis</name>
    <dbReference type="NCBI Taxonomy" id="2970740"/>
    <lineage>
        <taxon>Bacteria</taxon>
        <taxon>Pseudomonadati</taxon>
        <taxon>Pseudomonadota</taxon>
        <taxon>Gammaproteobacteria</taxon>
        <taxon>Candidatus Tethybacterales</taxon>
        <taxon>Candidatus Persebacteraceae</taxon>
        <taxon>Candidatus Doriopsillibacter</taxon>
    </lineage>
</organism>
<dbReference type="Gene3D" id="3.30.450.20">
    <property type="entry name" value="PAS domain"/>
    <property type="match status" value="1"/>
</dbReference>
<protein>
    <recommendedName>
        <fullName evidence="3">histidine kinase</fullName>
        <ecNumber evidence="3">2.7.13.3</ecNumber>
    </recommendedName>
</protein>
<dbReference type="InterPro" id="IPR017232">
    <property type="entry name" value="NtrY"/>
</dbReference>
<dbReference type="InterPro" id="IPR013656">
    <property type="entry name" value="PAS_4"/>
</dbReference>
<dbReference type="PANTHER" id="PTHR42878:SF7">
    <property type="entry name" value="SENSOR HISTIDINE KINASE GLRK"/>
    <property type="match status" value="1"/>
</dbReference>
<comment type="caution">
    <text evidence="17">The sequence shown here is derived from an EMBL/GenBank/DDBJ whole genome shotgun (WGS) entry which is preliminary data.</text>
</comment>
<evidence type="ECO:0000256" key="2">
    <source>
        <dbReference type="ARBA" id="ARBA00004141"/>
    </source>
</evidence>
<dbReference type="InterPro" id="IPR003660">
    <property type="entry name" value="HAMP_dom"/>
</dbReference>
<dbReference type="EMBL" id="JANQAO010000002">
    <property type="protein sequence ID" value="MDM5147551.1"/>
    <property type="molecule type" value="Genomic_DNA"/>
</dbReference>
<feature type="transmembrane region" description="Helical" evidence="13">
    <location>
        <begin position="263"/>
        <end position="285"/>
    </location>
</feature>
<dbReference type="CDD" id="cd00082">
    <property type="entry name" value="HisKA"/>
    <property type="match status" value="1"/>
</dbReference>
<feature type="domain" description="Histidine kinase" evidence="14">
    <location>
        <begin position="479"/>
        <end position="689"/>
    </location>
</feature>
<dbReference type="SMART" id="SM00388">
    <property type="entry name" value="HisKA"/>
    <property type="match status" value="1"/>
</dbReference>
<feature type="transmembrane region" description="Helical" evidence="13">
    <location>
        <begin position="36"/>
        <end position="62"/>
    </location>
</feature>
<evidence type="ECO:0000259" key="14">
    <source>
        <dbReference type="PROSITE" id="PS50109"/>
    </source>
</evidence>
<keyword evidence="10 13" id="KW-1133">Transmembrane helix</keyword>
<evidence type="ECO:0000256" key="1">
    <source>
        <dbReference type="ARBA" id="ARBA00000085"/>
    </source>
</evidence>
<reference evidence="17" key="2">
    <citation type="journal article" date="2023" name="Microbiome">
        <title>Synthase-selected sorting approach identifies a beta-lactone synthase in a nudibranch symbiotic bacterium.</title>
        <authorList>
            <person name="Dzunkova M."/>
            <person name="La Clair J.J."/>
            <person name="Tyml T."/>
            <person name="Doud D."/>
            <person name="Schulz F."/>
            <person name="Piquer-Esteban S."/>
            <person name="Porcel Sanchis D."/>
            <person name="Osborn A."/>
            <person name="Robinson D."/>
            <person name="Louie K.B."/>
            <person name="Bowen B.P."/>
            <person name="Bowers R.M."/>
            <person name="Lee J."/>
            <person name="Arnau V."/>
            <person name="Diaz-Villanueva W."/>
            <person name="Stepanauskas R."/>
            <person name="Gosliner T."/>
            <person name="Date S.V."/>
            <person name="Northen T.R."/>
            <person name="Cheng J.F."/>
            <person name="Burkart M.D."/>
            <person name="Woyke T."/>
        </authorList>
    </citation>
    <scope>NUCLEOTIDE SEQUENCE</scope>
    <source>
        <strain evidence="17">Df01</strain>
    </source>
</reference>
<evidence type="ECO:0000256" key="9">
    <source>
        <dbReference type="ARBA" id="ARBA00022840"/>
    </source>
</evidence>
<feature type="transmembrane region" description="Helical" evidence="13">
    <location>
        <begin position="74"/>
        <end position="96"/>
    </location>
</feature>
<evidence type="ECO:0000259" key="16">
    <source>
        <dbReference type="PROSITE" id="PS50885"/>
    </source>
</evidence>
<dbReference type="InterPro" id="IPR004358">
    <property type="entry name" value="Sig_transdc_His_kin-like_C"/>
</dbReference>
<evidence type="ECO:0000256" key="8">
    <source>
        <dbReference type="ARBA" id="ARBA00022777"/>
    </source>
</evidence>
<evidence type="ECO:0000256" key="10">
    <source>
        <dbReference type="ARBA" id="ARBA00022989"/>
    </source>
</evidence>
<dbReference type="Pfam" id="PF08448">
    <property type="entry name" value="PAS_4"/>
    <property type="match status" value="1"/>
</dbReference>
<evidence type="ECO:0000256" key="11">
    <source>
        <dbReference type="ARBA" id="ARBA00023012"/>
    </source>
</evidence>
<dbReference type="PROSITE" id="PS50112">
    <property type="entry name" value="PAS"/>
    <property type="match status" value="1"/>
</dbReference>
<dbReference type="PIRSF" id="PIRSF037532">
    <property type="entry name" value="STHK_NtrY"/>
    <property type="match status" value="1"/>
</dbReference>
<keyword evidence="7" id="KW-0547">Nucleotide-binding</keyword>
<keyword evidence="18" id="KW-1185">Reference proteome</keyword>
<keyword evidence="4" id="KW-0597">Phosphoprotein</keyword>
<dbReference type="InterPro" id="IPR000014">
    <property type="entry name" value="PAS"/>
</dbReference>
<dbReference type="PRINTS" id="PR00344">
    <property type="entry name" value="BCTRLSENSOR"/>
</dbReference>
<dbReference type="SMART" id="SM00091">
    <property type="entry name" value="PAS"/>
    <property type="match status" value="1"/>
</dbReference>
<feature type="domain" description="HAMP" evidence="16">
    <location>
        <begin position="291"/>
        <end position="344"/>
    </location>
</feature>
<keyword evidence="5" id="KW-0808">Transferase</keyword>
<sequence length="694" mass="76438">MKAGTWYAGLLTLALMTLALTHVATFQELGPVSDWFFSLLIANVTLIVIMLIVVITVAVRLWRAWRRDSAGSRLSVRLAGLFLVTAMVPATALYLVSASGVFRGIESWFATPLDRAFEKGMAFGQYILRQEFSRLEETARNIANEVGSGRRSLPFWLDDLRLLYQLDEVELFDVHGRPLGNSLGGNLERAVLESLREKSVHHTVSSLGNLRRDLQVSVIMPYQRSGYALRVSRALPEGIADGLGEIERGRHEYEKLLILRRGLLLSFMATLTLSFVMVLATALWVSLRLGLQLVKPLVKITAAAQAVGRGDFNQRLPAGNQEDEIAKLSHAFNSMVDDLDRSQQQVSERQAALSEANTSLENLLSSLTAGVLVLDGQGRLIRANRSAEQLLKISLVSFVGLHVDNWAGMDSLAAMIKKITASGVASAEHRLSQDEEGRTLLVRLRQLTTIAGGLLVVVDDISGQLQAERDAIWEEASQRFAHEIKNPLTPIQLAAERLENKLGGKLETDDAELLSRMSTTITNQVTAMREMVDSFRSYANNQRRRMKATDLNQLAAEVAQLYEYPGLTLQLKWDEKLPAVAGDALLLRQVLHNLLGNASDAVLDKPSPHIVVQTSVADEYAQLSIEDNGGGVAENLIDQVFSPYVTTKTQGTGLGLAVVRKVMEEHGGEARLENVNNGARMLLRIPLWQQGNGN</sequence>
<dbReference type="InterPro" id="IPR036890">
    <property type="entry name" value="HATPase_C_sf"/>
</dbReference>
<dbReference type="SMART" id="SM00387">
    <property type="entry name" value="HATPase_c"/>
    <property type="match status" value="1"/>
</dbReference>
<keyword evidence="6 13" id="KW-0812">Transmembrane</keyword>
<evidence type="ECO:0000256" key="6">
    <source>
        <dbReference type="ARBA" id="ARBA00022692"/>
    </source>
</evidence>
<dbReference type="PROSITE" id="PS50109">
    <property type="entry name" value="HIS_KIN"/>
    <property type="match status" value="1"/>
</dbReference>
<dbReference type="PANTHER" id="PTHR42878">
    <property type="entry name" value="TWO-COMPONENT HISTIDINE KINASE"/>
    <property type="match status" value="1"/>
</dbReference>
<evidence type="ECO:0000256" key="5">
    <source>
        <dbReference type="ARBA" id="ARBA00022679"/>
    </source>
</evidence>
<dbReference type="InterPro" id="IPR036097">
    <property type="entry name" value="HisK_dim/P_sf"/>
</dbReference>
<dbReference type="InterPro" id="IPR003661">
    <property type="entry name" value="HisK_dim/P_dom"/>
</dbReference>
<dbReference type="Pfam" id="PF00672">
    <property type="entry name" value="HAMP"/>
    <property type="match status" value="1"/>
</dbReference>
<dbReference type="SUPFAM" id="SSF55874">
    <property type="entry name" value="ATPase domain of HSP90 chaperone/DNA topoisomerase II/histidine kinase"/>
    <property type="match status" value="1"/>
</dbReference>
<gene>
    <name evidence="17" type="ORF">NQX30_04100</name>
</gene>
<dbReference type="Pfam" id="PF02518">
    <property type="entry name" value="HATPase_c"/>
    <property type="match status" value="1"/>
</dbReference>
<feature type="domain" description="PAS" evidence="15">
    <location>
        <begin position="356"/>
        <end position="400"/>
    </location>
</feature>
<dbReference type="InterPro" id="IPR005467">
    <property type="entry name" value="His_kinase_dom"/>
</dbReference>
<evidence type="ECO:0000256" key="13">
    <source>
        <dbReference type="SAM" id="Phobius"/>
    </source>
</evidence>
<dbReference type="EC" id="2.7.13.3" evidence="3"/>
<evidence type="ECO:0000256" key="3">
    <source>
        <dbReference type="ARBA" id="ARBA00012438"/>
    </source>
</evidence>
<keyword evidence="11" id="KW-0902">Two-component regulatory system</keyword>
<dbReference type="SUPFAM" id="SSF47384">
    <property type="entry name" value="Homodimeric domain of signal transducing histidine kinase"/>
    <property type="match status" value="1"/>
</dbReference>
<evidence type="ECO:0000256" key="7">
    <source>
        <dbReference type="ARBA" id="ARBA00022741"/>
    </source>
</evidence>
<evidence type="ECO:0000256" key="12">
    <source>
        <dbReference type="ARBA" id="ARBA00023136"/>
    </source>
</evidence>
<keyword evidence="9 17" id="KW-0067">ATP-binding</keyword>
<evidence type="ECO:0000256" key="4">
    <source>
        <dbReference type="ARBA" id="ARBA00022553"/>
    </source>
</evidence>
<evidence type="ECO:0000313" key="17">
    <source>
        <dbReference type="EMBL" id="MDM5147551.1"/>
    </source>
</evidence>
<dbReference type="SUPFAM" id="SSF55785">
    <property type="entry name" value="PYP-like sensor domain (PAS domain)"/>
    <property type="match status" value="1"/>
</dbReference>
<evidence type="ECO:0000259" key="15">
    <source>
        <dbReference type="PROSITE" id="PS50112"/>
    </source>
</evidence>
<accession>A0ABT7QLH8</accession>
<comment type="catalytic activity">
    <reaction evidence="1">
        <text>ATP + protein L-histidine = ADP + protein N-phospho-L-histidine.</text>
        <dbReference type="EC" id="2.7.13.3"/>
    </reaction>
</comment>
<dbReference type="InterPro" id="IPR003594">
    <property type="entry name" value="HATPase_dom"/>
</dbReference>
<keyword evidence="8" id="KW-0418">Kinase</keyword>
<dbReference type="GO" id="GO:0005524">
    <property type="term" value="F:ATP binding"/>
    <property type="evidence" value="ECO:0007669"/>
    <property type="project" value="UniProtKB-KW"/>
</dbReference>
<reference evidence="17" key="1">
    <citation type="submission" date="2022-08" db="EMBL/GenBank/DDBJ databases">
        <authorList>
            <person name="Dzunkova M."/>
            <person name="La Clair J."/>
            <person name="Tyml T."/>
            <person name="Doud D."/>
            <person name="Schulz F."/>
            <person name="Piquer S."/>
            <person name="Porcel Sanchis D."/>
            <person name="Osborn A."/>
            <person name="Robinson D."/>
            <person name="Louie K.B."/>
            <person name="Bowen B.P."/>
            <person name="Bowers R."/>
            <person name="Lee J."/>
            <person name="Arnau Llombart V."/>
            <person name="Diaz Villanueva W."/>
            <person name="Gosliner T."/>
            <person name="Northen T."/>
            <person name="Cheng J.-F."/>
            <person name="Burkart M.D."/>
            <person name="Woyke T."/>
        </authorList>
    </citation>
    <scope>NUCLEOTIDE SEQUENCE</scope>
    <source>
        <strain evidence="17">Df01</strain>
    </source>
</reference>
<dbReference type="Proteomes" id="UP001168167">
    <property type="component" value="Unassembled WGS sequence"/>
</dbReference>